<reference evidence="1 2" key="1">
    <citation type="submission" date="2019-09" db="EMBL/GenBank/DDBJ databases">
        <title>Genome sequence and assembly of Flavobacterium sp.</title>
        <authorList>
            <person name="Chhetri G."/>
        </authorList>
    </citation>
    <scope>NUCLEOTIDE SEQUENCE [LARGE SCALE GENOMIC DNA]</scope>
    <source>
        <strain evidence="1 2">SNL9</strain>
    </source>
</reference>
<dbReference type="Proteomes" id="UP000325141">
    <property type="component" value="Unassembled WGS sequence"/>
</dbReference>
<dbReference type="Gene3D" id="1.20.120.450">
    <property type="entry name" value="dinb family like domain"/>
    <property type="match status" value="1"/>
</dbReference>
<accession>A0A5M6CCR0</accession>
<evidence type="ECO:0000313" key="2">
    <source>
        <dbReference type="Proteomes" id="UP000325141"/>
    </source>
</evidence>
<comment type="caution">
    <text evidence="1">The sequence shown here is derived from an EMBL/GenBank/DDBJ whole genome shotgun (WGS) entry which is preliminary data.</text>
</comment>
<protein>
    <submittedName>
        <fullName evidence="1">DinB family protein</fullName>
    </submittedName>
</protein>
<name>A0A5M6CCR0_9FLAO</name>
<proteinExistence type="predicted"/>
<keyword evidence="2" id="KW-1185">Reference proteome</keyword>
<evidence type="ECO:0000313" key="1">
    <source>
        <dbReference type="EMBL" id="KAA5531612.1"/>
    </source>
</evidence>
<dbReference type="RefSeq" id="WP_150015047.1">
    <property type="nucleotide sequence ID" value="NZ_VWSG01000022.1"/>
</dbReference>
<dbReference type="EMBL" id="VWSG01000022">
    <property type="protein sequence ID" value="KAA5531612.1"/>
    <property type="molecule type" value="Genomic_DNA"/>
</dbReference>
<organism evidence="1 2">
    <name type="scientific">Paenimyroides baculatum</name>
    <dbReference type="NCBI Taxonomy" id="2608000"/>
    <lineage>
        <taxon>Bacteria</taxon>
        <taxon>Pseudomonadati</taxon>
        <taxon>Bacteroidota</taxon>
        <taxon>Flavobacteriia</taxon>
        <taxon>Flavobacteriales</taxon>
        <taxon>Flavobacteriaceae</taxon>
        <taxon>Paenimyroides</taxon>
    </lineage>
</organism>
<dbReference type="SUPFAM" id="SSF109854">
    <property type="entry name" value="DinB/YfiT-like putative metalloenzymes"/>
    <property type="match status" value="1"/>
</dbReference>
<dbReference type="AlphaFoldDB" id="A0A5M6CCR0"/>
<gene>
    <name evidence="1" type="ORF">F0460_15840</name>
</gene>
<sequence>MNTIEIIKDQIISVKEKTDSFIRTIELEKWNISPNILETNMNWQIGHLILANYLHGIASISGANEKVRERINMQNFIKFYGPNSAPNLFLNEKPKNEELLKLYEFIFELIFLEISKVKIEELNSATEIPNPSAKTKYEALTTLFKHQSWHNGQIAILNRVLSNS</sequence>
<dbReference type="InterPro" id="IPR034660">
    <property type="entry name" value="DinB/YfiT-like"/>
</dbReference>